<reference evidence="1 2" key="1">
    <citation type="submission" date="2017-06" db="EMBL/GenBank/DDBJ databases">
        <authorList>
            <person name="Kim H.J."/>
            <person name="Triplett B.A."/>
        </authorList>
    </citation>
    <scope>NUCLEOTIDE SEQUENCE [LARGE SCALE GENOMIC DNA]</scope>
    <source>
        <strain evidence="1 2">CGMCC 4.1858</strain>
    </source>
</reference>
<evidence type="ECO:0000313" key="2">
    <source>
        <dbReference type="Proteomes" id="UP000198280"/>
    </source>
</evidence>
<dbReference type="SUPFAM" id="SSF140804">
    <property type="entry name" value="YidB-like"/>
    <property type="match status" value="1"/>
</dbReference>
<dbReference type="Proteomes" id="UP000198280">
    <property type="component" value="Unassembled WGS sequence"/>
</dbReference>
<proteinExistence type="predicted"/>
<dbReference type="OrthoDB" id="9795283at2"/>
<accession>A0A239JH06</accession>
<dbReference type="AlphaFoldDB" id="A0A239JH06"/>
<dbReference type="Gene3D" id="1.10.10.690">
    <property type="entry name" value="YidB-like"/>
    <property type="match status" value="1"/>
</dbReference>
<evidence type="ECO:0008006" key="3">
    <source>
        <dbReference type="Google" id="ProtNLM"/>
    </source>
</evidence>
<dbReference type="GeneID" id="95790407"/>
<dbReference type="Pfam" id="PF20159">
    <property type="entry name" value="YidB"/>
    <property type="match status" value="1"/>
</dbReference>
<dbReference type="InterPro" id="IPR027405">
    <property type="entry name" value="YidB-like"/>
</dbReference>
<organism evidence="1 2">
    <name type="scientific">Actinacidiphila glaucinigra</name>
    <dbReference type="NCBI Taxonomy" id="235986"/>
    <lineage>
        <taxon>Bacteria</taxon>
        <taxon>Bacillati</taxon>
        <taxon>Actinomycetota</taxon>
        <taxon>Actinomycetes</taxon>
        <taxon>Kitasatosporales</taxon>
        <taxon>Streptomycetaceae</taxon>
        <taxon>Actinacidiphila</taxon>
    </lineage>
</organism>
<protein>
    <recommendedName>
        <fullName evidence="3">DUF937 domain-containing protein</fullName>
    </recommendedName>
</protein>
<dbReference type="EMBL" id="FZOF01000013">
    <property type="protein sequence ID" value="SNT04718.1"/>
    <property type="molecule type" value="Genomic_DNA"/>
</dbReference>
<dbReference type="InterPro" id="IPR045372">
    <property type="entry name" value="YidB"/>
</dbReference>
<gene>
    <name evidence="1" type="ORF">SAMN05216252_11313</name>
</gene>
<evidence type="ECO:0000313" key="1">
    <source>
        <dbReference type="EMBL" id="SNT04718.1"/>
    </source>
</evidence>
<dbReference type="RefSeq" id="WP_143681630.1">
    <property type="nucleotide sequence ID" value="NZ_CP108152.1"/>
</dbReference>
<name>A0A239JH06_9ACTN</name>
<keyword evidence="2" id="KW-1185">Reference proteome</keyword>
<sequence>MADPTRSSGGGMMDELQALLEGATKLLNDSGLKGIVDSWLGNGPNEPVTTRQIEDAFGADKVAEASKQAGVKPDALAAELPEVIDKASPDGKIDIRSSSIEPSSIDARKESLIDVLGHTIDTRRG</sequence>